<dbReference type="Proteomes" id="UP000550707">
    <property type="component" value="Unassembled WGS sequence"/>
</dbReference>
<evidence type="ECO:0000313" key="1">
    <source>
        <dbReference type="EMBL" id="KAF6432950.1"/>
    </source>
</evidence>
<dbReference type="InParanoid" id="A0A7J8EC46"/>
<dbReference type="AlphaFoldDB" id="A0A7J8EC46"/>
<sequence>MGPRAPPAPCPPRHPAGAWGPGPAWSTATSCASWRGPWVARAACPSCPAHPAWVPGSGHCGNGGPAPAAWRCCACSPWSCWAWCSSSHRSCCWGCFSCCWTAPATDHPAPLAWRLRLAGSCRLGAMGPAPRSSFPEAC</sequence>
<dbReference type="EMBL" id="JACASF010000014">
    <property type="protein sequence ID" value="KAF6432950.1"/>
    <property type="molecule type" value="Genomic_DNA"/>
</dbReference>
<dbReference type="PROSITE" id="PS51257">
    <property type="entry name" value="PROKAR_LIPOPROTEIN"/>
    <property type="match status" value="1"/>
</dbReference>
<gene>
    <name evidence="1" type="ORF">HJG59_001640</name>
</gene>
<organism evidence="1 2">
    <name type="scientific">Molossus molossus</name>
    <name type="common">Pallas' mastiff bat</name>
    <name type="synonym">Vespertilio molossus</name>
    <dbReference type="NCBI Taxonomy" id="27622"/>
    <lineage>
        <taxon>Eukaryota</taxon>
        <taxon>Metazoa</taxon>
        <taxon>Chordata</taxon>
        <taxon>Craniata</taxon>
        <taxon>Vertebrata</taxon>
        <taxon>Euteleostomi</taxon>
        <taxon>Mammalia</taxon>
        <taxon>Eutheria</taxon>
        <taxon>Laurasiatheria</taxon>
        <taxon>Chiroptera</taxon>
        <taxon>Yangochiroptera</taxon>
        <taxon>Molossidae</taxon>
        <taxon>Molossus</taxon>
    </lineage>
</organism>
<evidence type="ECO:0000313" key="2">
    <source>
        <dbReference type="Proteomes" id="UP000550707"/>
    </source>
</evidence>
<protein>
    <submittedName>
        <fullName evidence="1">Uncharacterized protein</fullName>
    </submittedName>
</protein>
<reference evidence="1 2" key="1">
    <citation type="journal article" date="2020" name="Nature">
        <title>Six reference-quality genomes reveal evolution of bat adaptations.</title>
        <authorList>
            <person name="Jebb D."/>
            <person name="Huang Z."/>
            <person name="Pippel M."/>
            <person name="Hughes G.M."/>
            <person name="Lavrichenko K."/>
            <person name="Devanna P."/>
            <person name="Winkler S."/>
            <person name="Jermiin L.S."/>
            <person name="Skirmuntt E.C."/>
            <person name="Katzourakis A."/>
            <person name="Burkitt-Gray L."/>
            <person name="Ray D.A."/>
            <person name="Sullivan K.A.M."/>
            <person name="Roscito J.G."/>
            <person name="Kirilenko B.M."/>
            <person name="Davalos L.M."/>
            <person name="Corthals A.P."/>
            <person name="Power M.L."/>
            <person name="Jones G."/>
            <person name="Ransome R.D."/>
            <person name="Dechmann D.K.N."/>
            <person name="Locatelli A.G."/>
            <person name="Puechmaille S.J."/>
            <person name="Fedrigo O."/>
            <person name="Jarvis E.D."/>
            <person name="Hiller M."/>
            <person name="Vernes S.C."/>
            <person name="Myers E.W."/>
            <person name="Teeling E.C."/>
        </authorList>
    </citation>
    <scope>NUCLEOTIDE SEQUENCE [LARGE SCALE GENOMIC DNA]</scope>
    <source>
        <strain evidence="1">MMolMol1</strain>
        <tissue evidence="1">Muscle</tissue>
    </source>
</reference>
<accession>A0A7J8EC46</accession>
<name>A0A7J8EC46_MOLMO</name>
<comment type="caution">
    <text evidence="1">The sequence shown here is derived from an EMBL/GenBank/DDBJ whole genome shotgun (WGS) entry which is preliminary data.</text>
</comment>
<proteinExistence type="predicted"/>
<keyword evidence="2" id="KW-1185">Reference proteome</keyword>